<sequence>MTDASLSLGFDDSIVRMGLSAPSIELSLPGFGELSNSATALDRMDSKPGSEVNFSAFNSEISSSTAPVEKKSCLLAEDIEQDVAVVEDTFSKFPKRKGDEDKHSPNFELNWYNDRPHEEHAAFSSLPPRAPVNYTPADSSAKKRMRKEPLAISTVTQKSPDNSKRRNWTEEEVQKFYEGLYKFEADFPSISAYIGTKRADQVSSLFRKEFSRAQHHFKKDGIIVPTQRGAKANLADQVAVLKQWAVERSENTNIAESETRTEGAKLPRKKTSAKHHVQLVPESKNDETILRSHGFNPLVVVVLRGHRPVSDIIEHLTGKWGSLLAPRTDLQLLGDFEATSKIDEVLEQLGNPKVPRLRYELLYDDEPIVGESTLSRLLGNSVTFPTSLLPSGPNGITDDVAEEVVLPFTCEDANDGMEETLADHVTACPSPPRGSAFASIFQ</sequence>
<keyword evidence="1" id="KW-0539">Nucleus</keyword>
<evidence type="ECO:0000259" key="3">
    <source>
        <dbReference type="SMART" id="SM00717"/>
    </source>
</evidence>
<proteinExistence type="predicted"/>
<evidence type="ECO:0000256" key="1">
    <source>
        <dbReference type="ARBA" id="ARBA00023242"/>
    </source>
</evidence>
<gene>
    <name evidence="4" type="ORF">NDN08_008308</name>
</gene>
<dbReference type="SMART" id="SM00717">
    <property type="entry name" value="SANT"/>
    <property type="match status" value="1"/>
</dbReference>
<keyword evidence="5" id="KW-1185">Reference proteome</keyword>
<evidence type="ECO:0000256" key="2">
    <source>
        <dbReference type="SAM" id="MobiDB-lite"/>
    </source>
</evidence>
<name>A0AAV8V443_9RHOD</name>
<evidence type="ECO:0000313" key="5">
    <source>
        <dbReference type="Proteomes" id="UP001157974"/>
    </source>
</evidence>
<evidence type="ECO:0000313" key="4">
    <source>
        <dbReference type="EMBL" id="KAJ8908217.1"/>
    </source>
</evidence>
<comment type="caution">
    <text evidence="4">The sequence shown here is derived from an EMBL/GenBank/DDBJ whole genome shotgun (WGS) entry which is preliminary data.</text>
</comment>
<protein>
    <recommendedName>
        <fullName evidence="3">Myb-like domain-containing protein</fullName>
    </recommendedName>
</protein>
<accession>A0AAV8V443</accession>
<reference evidence="4 5" key="1">
    <citation type="journal article" date="2023" name="Nat. Commun.">
        <title>Origin of minicircular mitochondrial genomes in red algae.</title>
        <authorList>
            <person name="Lee Y."/>
            <person name="Cho C.H."/>
            <person name="Lee Y.M."/>
            <person name="Park S.I."/>
            <person name="Yang J.H."/>
            <person name="West J.A."/>
            <person name="Bhattacharya D."/>
            <person name="Yoon H.S."/>
        </authorList>
    </citation>
    <scope>NUCLEOTIDE SEQUENCE [LARGE SCALE GENOMIC DNA]</scope>
    <source>
        <strain evidence="4 5">CCMP1338</strain>
        <tissue evidence="4">Whole cell</tissue>
    </source>
</reference>
<feature type="region of interest" description="Disordered" evidence="2">
    <location>
        <begin position="122"/>
        <end position="147"/>
    </location>
</feature>
<dbReference type="Proteomes" id="UP001157974">
    <property type="component" value="Unassembled WGS sequence"/>
</dbReference>
<dbReference type="InterPro" id="IPR001005">
    <property type="entry name" value="SANT/Myb"/>
</dbReference>
<organism evidence="4 5">
    <name type="scientific">Rhodosorus marinus</name>
    <dbReference type="NCBI Taxonomy" id="101924"/>
    <lineage>
        <taxon>Eukaryota</taxon>
        <taxon>Rhodophyta</taxon>
        <taxon>Stylonematophyceae</taxon>
        <taxon>Stylonematales</taxon>
        <taxon>Stylonemataceae</taxon>
        <taxon>Rhodosorus</taxon>
    </lineage>
</organism>
<dbReference type="InterPro" id="IPR009057">
    <property type="entry name" value="Homeodomain-like_sf"/>
</dbReference>
<dbReference type="AlphaFoldDB" id="A0AAV8V443"/>
<dbReference type="CDD" id="cd00167">
    <property type="entry name" value="SANT"/>
    <property type="match status" value="1"/>
</dbReference>
<feature type="domain" description="Myb-like" evidence="3">
    <location>
        <begin position="164"/>
        <end position="212"/>
    </location>
</feature>
<dbReference type="Gene3D" id="1.20.58.1880">
    <property type="match status" value="1"/>
</dbReference>
<dbReference type="EMBL" id="JAMWBK010000002">
    <property type="protein sequence ID" value="KAJ8908217.1"/>
    <property type="molecule type" value="Genomic_DNA"/>
</dbReference>
<dbReference type="PANTHER" id="PTHR12802">
    <property type="entry name" value="SWI/SNF COMPLEX-RELATED"/>
    <property type="match status" value="1"/>
</dbReference>
<dbReference type="SUPFAM" id="SSF46689">
    <property type="entry name" value="Homeodomain-like"/>
    <property type="match status" value="1"/>
</dbReference>
<dbReference type="PANTHER" id="PTHR12802:SF155">
    <property type="entry name" value="DEUBIQUITINASE MYSM1"/>
    <property type="match status" value="1"/>
</dbReference>
<feature type="region of interest" description="Disordered" evidence="2">
    <location>
        <begin position="252"/>
        <end position="274"/>
    </location>
</feature>